<name>A0ABV9HYZ9_9FLAO</name>
<gene>
    <name evidence="2" type="ORF">ACFO3O_13900</name>
</gene>
<comment type="caution">
    <text evidence="2">The sequence shown here is derived from an EMBL/GenBank/DDBJ whole genome shotgun (WGS) entry which is preliminary data.</text>
</comment>
<evidence type="ECO:0000256" key="1">
    <source>
        <dbReference type="SAM" id="Phobius"/>
    </source>
</evidence>
<sequence>MKKNKYVLLLGLIAFFSILTGASLKIWDYEIGNDFLFIGLVVTMIIVFLAIPKKKSFLDRWI</sequence>
<proteinExistence type="predicted"/>
<reference evidence="3" key="1">
    <citation type="journal article" date="2019" name="Int. J. Syst. Evol. Microbiol.">
        <title>The Global Catalogue of Microorganisms (GCM) 10K type strain sequencing project: providing services to taxonomists for standard genome sequencing and annotation.</title>
        <authorList>
            <consortium name="The Broad Institute Genomics Platform"/>
            <consortium name="The Broad Institute Genome Sequencing Center for Infectious Disease"/>
            <person name="Wu L."/>
            <person name="Ma J."/>
        </authorList>
    </citation>
    <scope>NUCLEOTIDE SEQUENCE [LARGE SCALE GENOMIC DNA]</scope>
    <source>
        <strain evidence="3">YJ-61-S</strain>
    </source>
</reference>
<dbReference type="EMBL" id="JBHSFV010000008">
    <property type="protein sequence ID" value="MFC4635010.1"/>
    <property type="molecule type" value="Genomic_DNA"/>
</dbReference>
<evidence type="ECO:0000313" key="3">
    <source>
        <dbReference type="Proteomes" id="UP001596043"/>
    </source>
</evidence>
<accession>A0ABV9HYZ9</accession>
<keyword evidence="1" id="KW-0472">Membrane</keyword>
<keyword evidence="3" id="KW-1185">Reference proteome</keyword>
<organism evidence="2 3">
    <name type="scientific">Dokdonia ponticola</name>
    <dbReference type="NCBI Taxonomy" id="2041041"/>
    <lineage>
        <taxon>Bacteria</taxon>
        <taxon>Pseudomonadati</taxon>
        <taxon>Bacteroidota</taxon>
        <taxon>Flavobacteriia</taxon>
        <taxon>Flavobacteriales</taxon>
        <taxon>Flavobacteriaceae</taxon>
        <taxon>Dokdonia</taxon>
    </lineage>
</organism>
<keyword evidence="1" id="KW-0812">Transmembrane</keyword>
<dbReference type="RefSeq" id="WP_379979817.1">
    <property type="nucleotide sequence ID" value="NZ_JBHSFV010000008.1"/>
</dbReference>
<feature type="transmembrane region" description="Helical" evidence="1">
    <location>
        <begin position="34"/>
        <end position="51"/>
    </location>
</feature>
<evidence type="ECO:0008006" key="4">
    <source>
        <dbReference type="Google" id="ProtNLM"/>
    </source>
</evidence>
<protein>
    <recommendedName>
        <fullName evidence="4">Gliding motility protein GldL</fullName>
    </recommendedName>
</protein>
<evidence type="ECO:0000313" key="2">
    <source>
        <dbReference type="EMBL" id="MFC4635010.1"/>
    </source>
</evidence>
<keyword evidence="1" id="KW-1133">Transmembrane helix</keyword>
<dbReference type="Proteomes" id="UP001596043">
    <property type="component" value="Unassembled WGS sequence"/>
</dbReference>